<name>A0ABR2GDF1_9ROSI</name>
<evidence type="ECO:0000313" key="2">
    <source>
        <dbReference type="Proteomes" id="UP001472677"/>
    </source>
</evidence>
<organism evidence="1 2">
    <name type="scientific">Hibiscus sabdariffa</name>
    <name type="common">roselle</name>
    <dbReference type="NCBI Taxonomy" id="183260"/>
    <lineage>
        <taxon>Eukaryota</taxon>
        <taxon>Viridiplantae</taxon>
        <taxon>Streptophyta</taxon>
        <taxon>Embryophyta</taxon>
        <taxon>Tracheophyta</taxon>
        <taxon>Spermatophyta</taxon>
        <taxon>Magnoliopsida</taxon>
        <taxon>eudicotyledons</taxon>
        <taxon>Gunneridae</taxon>
        <taxon>Pentapetalae</taxon>
        <taxon>rosids</taxon>
        <taxon>malvids</taxon>
        <taxon>Malvales</taxon>
        <taxon>Malvaceae</taxon>
        <taxon>Malvoideae</taxon>
        <taxon>Hibiscus</taxon>
    </lineage>
</organism>
<protein>
    <recommendedName>
        <fullName evidence="3">Secreted protein</fullName>
    </recommendedName>
</protein>
<reference evidence="1 2" key="1">
    <citation type="journal article" date="2024" name="G3 (Bethesda)">
        <title>Genome assembly of Hibiscus sabdariffa L. provides insights into metabolisms of medicinal natural products.</title>
        <authorList>
            <person name="Kim T."/>
        </authorList>
    </citation>
    <scope>NUCLEOTIDE SEQUENCE [LARGE SCALE GENOMIC DNA]</scope>
    <source>
        <strain evidence="1">TK-2024</strain>
        <tissue evidence="1">Old leaves</tissue>
    </source>
</reference>
<dbReference type="Proteomes" id="UP001472677">
    <property type="component" value="Unassembled WGS sequence"/>
</dbReference>
<proteinExistence type="predicted"/>
<comment type="caution">
    <text evidence="1">The sequence shown here is derived from an EMBL/GenBank/DDBJ whole genome shotgun (WGS) entry which is preliminary data.</text>
</comment>
<keyword evidence="2" id="KW-1185">Reference proteome</keyword>
<gene>
    <name evidence="1" type="ORF">V6N12_050205</name>
</gene>
<accession>A0ABR2GDF1</accession>
<evidence type="ECO:0008006" key="3">
    <source>
        <dbReference type="Google" id="ProtNLM"/>
    </source>
</evidence>
<evidence type="ECO:0000313" key="1">
    <source>
        <dbReference type="EMBL" id="KAK8600349.1"/>
    </source>
</evidence>
<dbReference type="EMBL" id="JBBPBM010000001">
    <property type="protein sequence ID" value="KAK8600349.1"/>
    <property type="molecule type" value="Genomic_DNA"/>
</dbReference>
<sequence length="124" mass="13584">MRQNQYIFFSLLLLPPPPPPVPLPLTSVRRRACTVTLYQRRPTKTIADPVDLQQKSRHIPISPPRIAGFQRPIAPPFSPDQSRSNCLAAVLADSGTCCCPCFSRSSLSSFAEIRAGRLTPVAGV</sequence>